<dbReference type="EMBL" id="ML742070">
    <property type="protein sequence ID" value="KAE8151484.1"/>
    <property type="molecule type" value="Genomic_DNA"/>
</dbReference>
<evidence type="ECO:0000313" key="3">
    <source>
        <dbReference type="Proteomes" id="UP000325780"/>
    </source>
</evidence>
<feature type="compositionally biased region" description="Basic and acidic residues" evidence="1">
    <location>
        <begin position="537"/>
        <end position="560"/>
    </location>
</feature>
<proteinExistence type="predicted"/>
<gene>
    <name evidence="2" type="ORF">BDV25DRAFT_152596</name>
</gene>
<dbReference type="SUPFAM" id="SSF54236">
    <property type="entry name" value="Ubiquitin-like"/>
    <property type="match status" value="1"/>
</dbReference>
<reference evidence="2 3" key="1">
    <citation type="submission" date="2019-04" db="EMBL/GenBank/DDBJ databases">
        <title>Friends and foes A comparative genomics study of 23 Aspergillus species from section Flavi.</title>
        <authorList>
            <consortium name="DOE Joint Genome Institute"/>
            <person name="Kjaerbolling I."/>
            <person name="Vesth T."/>
            <person name="Frisvad J.C."/>
            <person name="Nybo J.L."/>
            <person name="Theobald S."/>
            <person name="Kildgaard S."/>
            <person name="Isbrandt T."/>
            <person name="Kuo A."/>
            <person name="Sato A."/>
            <person name="Lyhne E.K."/>
            <person name="Kogle M.E."/>
            <person name="Wiebenga A."/>
            <person name="Kun R.S."/>
            <person name="Lubbers R.J."/>
            <person name="Makela M.R."/>
            <person name="Barry K."/>
            <person name="Chovatia M."/>
            <person name="Clum A."/>
            <person name="Daum C."/>
            <person name="Haridas S."/>
            <person name="He G."/>
            <person name="LaButti K."/>
            <person name="Lipzen A."/>
            <person name="Mondo S."/>
            <person name="Riley R."/>
            <person name="Salamov A."/>
            <person name="Simmons B.A."/>
            <person name="Magnuson J.K."/>
            <person name="Henrissat B."/>
            <person name="Mortensen U.H."/>
            <person name="Larsen T.O."/>
            <person name="Devries R.P."/>
            <person name="Grigoriev I.V."/>
            <person name="Machida M."/>
            <person name="Baker S.E."/>
            <person name="Andersen M.R."/>
        </authorList>
    </citation>
    <scope>NUCLEOTIDE SEQUENCE [LARGE SCALE GENOMIC DNA]</scope>
    <source>
        <strain evidence="2 3">IBT 18842</strain>
    </source>
</reference>
<dbReference type="PANTHER" id="PTHR38700:SF1">
    <property type="entry name" value="PH DOMAIN-CONTAINING PROTEIN"/>
    <property type="match status" value="1"/>
</dbReference>
<name>A0A5N6TYZ2_ASPAV</name>
<feature type="compositionally biased region" description="Polar residues" evidence="1">
    <location>
        <begin position="586"/>
        <end position="601"/>
    </location>
</feature>
<dbReference type="Gene3D" id="2.30.29.30">
    <property type="entry name" value="Pleckstrin-homology domain (PH domain)/Phosphotyrosine-binding domain (PTB)"/>
    <property type="match status" value="1"/>
</dbReference>
<dbReference type="Proteomes" id="UP000325780">
    <property type="component" value="Unassembled WGS sequence"/>
</dbReference>
<feature type="compositionally biased region" description="Polar residues" evidence="1">
    <location>
        <begin position="746"/>
        <end position="769"/>
    </location>
</feature>
<dbReference type="Gene3D" id="3.10.20.90">
    <property type="entry name" value="Phosphatidylinositol 3-kinase Catalytic Subunit, Chain A, domain 1"/>
    <property type="match status" value="1"/>
</dbReference>
<feature type="compositionally biased region" description="Polar residues" evidence="1">
    <location>
        <begin position="58"/>
        <end position="72"/>
    </location>
</feature>
<dbReference type="AlphaFoldDB" id="A0A5N6TYZ2"/>
<dbReference type="SUPFAM" id="SSF50729">
    <property type="entry name" value="PH domain-like"/>
    <property type="match status" value="1"/>
</dbReference>
<dbReference type="PANTHER" id="PTHR38700">
    <property type="entry name" value="YALI0E22418P"/>
    <property type="match status" value="1"/>
</dbReference>
<feature type="region of interest" description="Disordered" evidence="1">
    <location>
        <begin position="521"/>
        <end position="664"/>
    </location>
</feature>
<feature type="region of interest" description="Disordered" evidence="1">
    <location>
        <begin position="1"/>
        <end position="245"/>
    </location>
</feature>
<feature type="compositionally biased region" description="Low complexity" evidence="1">
    <location>
        <begin position="576"/>
        <end position="585"/>
    </location>
</feature>
<feature type="compositionally biased region" description="Low complexity" evidence="1">
    <location>
        <begin position="635"/>
        <end position="651"/>
    </location>
</feature>
<dbReference type="OrthoDB" id="6235964at2759"/>
<protein>
    <recommendedName>
        <fullName evidence="4">PH domain-containing protein</fullName>
    </recommendedName>
</protein>
<organism evidence="2 3">
    <name type="scientific">Aspergillus avenaceus</name>
    <dbReference type="NCBI Taxonomy" id="36643"/>
    <lineage>
        <taxon>Eukaryota</taxon>
        <taxon>Fungi</taxon>
        <taxon>Dikarya</taxon>
        <taxon>Ascomycota</taxon>
        <taxon>Pezizomycotina</taxon>
        <taxon>Eurotiomycetes</taxon>
        <taxon>Eurotiomycetidae</taxon>
        <taxon>Eurotiales</taxon>
        <taxon>Aspergillaceae</taxon>
        <taxon>Aspergillus</taxon>
        <taxon>Aspergillus subgen. Circumdati</taxon>
    </lineage>
</organism>
<sequence length="828" mass="90628">MAMEKSETILAAGPSPAPMKFSRYRSVRKAAAQKPHEMPQPPLPNLQSASRPVPSNGAIATNGANPAINRSMSRYRRQRAATESNAPPQPPVPVSINRALTHRAKPRANAHGDSSAQRVHRSPDGGKSGNASNATRHENRHRAFNVDEAAKVNPFLTDSEEDEEVRQKHREDAMNRLTGGAKKHPESVPRRRVVSSREREAKPTDEHYQRVDGGAVTGRRASHEAKRLSNTEPAKPSRPADNPTKQLTAIDTSVENRFPGIDAPVSAVNSGERRVVVQYRKTSLNLRVTPSTTAQDLLFSAGDCLTGQIDPPKFILMESFGELGLERPLRTYENIRDVMNSWGHDQENPLIIVPGASLDALSLLDPRSAPAEQPAEVTLQMYYSQKPRKWDKRYITLRSDGQITSSKKEQRLDQVNVCHLSDFDIYSPTSSYLSNNVKPPKKICQAIKSQQKSSMFLTTENFVHFFTTNDKAVADAWYRAVQSWRSWYLVTKLGAGQTDDGAEATDGGDVIVQKKPLKPLLNLDSPIHSSGEGSDSAMDRSRPSKTKELFSMKKSAREHAPPPSSFPKVLSDDSDLSAAQSSDESPFTSSGLLGRTYSQRQKAMKEREEREKKAGDDPFTATGLVGSMDMRRQHSGPGSRSNSRSNTMTSTHAPDPSGLVKRSLSVKTKPLVDLTPVFKEPPQHIRKGRGVAVEPGVPLVEAATGLEPAGGISIPSATTWRRPVVPEIPTTDVRTRKRSNTNRSTGSQQHRPQYSRTAPASPTTPMDPSQSHDDSFIPNSLLARSGHAAVSGIPKGHGIATGDRNASKPLLDMSPDNPFAEGSLLRDL</sequence>
<feature type="region of interest" description="Disordered" evidence="1">
    <location>
        <begin position="724"/>
        <end position="828"/>
    </location>
</feature>
<feature type="compositionally biased region" description="Basic and acidic residues" evidence="1">
    <location>
        <begin position="183"/>
        <end position="210"/>
    </location>
</feature>
<evidence type="ECO:0000313" key="2">
    <source>
        <dbReference type="EMBL" id="KAE8151484.1"/>
    </source>
</evidence>
<accession>A0A5N6TYZ2</accession>
<feature type="compositionally biased region" description="Basic and acidic residues" evidence="1">
    <location>
        <begin position="603"/>
        <end position="616"/>
    </location>
</feature>
<feature type="compositionally biased region" description="Basic and acidic residues" evidence="1">
    <location>
        <begin position="165"/>
        <end position="174"/>
    </location>
</feature>
<dbReference type="InterPro" id="IPR029071">
    <property type="entry name" value="Ubiquitin-like_domsf"/>
</dbReference>
<evidence type="ECO:0008006" key="4">
    <source>
        <dbReference type="Google" id="ProtNLM"/>
    </source>
</evidence>
<keyword evidence="3" id="KW-1185">Reference proteome</keyword>
<dbReference type="InterPro" id="IPR011993">
    <property type="entry name" value="PH-like_dom_sf"/>
</dbReference>
<evidence type="ECO:0000256" key="1">
    <source>
        <dbReference type="SAM" id="MobiDB-lite"/>
    </source>
</evidence>